<keyword evidence="9" id="KW-0288">FMN</keyword>
<comment type="cofactor">
    <cofactor evidence="1">
        <name>FMN</name>
        <dbReference type="ChEBI" id="CHEBI:58210"/>
    </cofactor>
</comment>
<dbReference type="Gene3D" id="2.30.110.10">
    <property type="entry name" value="Electron Transport, Fmn-binding Protein, Chain A"/>
    <property type="match status" value="1"/>
</dbReference>
<evidence type="ECO:0000259" key="14">
    <source>
        <dbReference type="Pfam" id="PF10590"/>
    </source>
</evidence>
<dbReference type="InterPro" id="IPR019576">
    <property type="entry name" value="Pyridoxamine_oxidase_dimer_C"/>
</dbReference>
<evidence type="ECO:0000256" key="4">
    <source>
        <dbReference type="ARBA" id="ARBA00005037"/>
    </source>
</evidence>
<evidence type="ECO:0000256" key="2">
    <source>
        <dbReference type="ARBA" id="ARBA00003691"/>
    </source>
</evidence>
<dbReference type="UniPathway" id="UPA01068">
    <property type="reaction ID" value="UER00304"/>
</dbReference>
<comment type="function">
    <text evidence="2">Catalyzes the oxidation of either pyridoxine 5'-phosphate (PNP) or pyridoxamine 5'-phosphate (PMP) into pyridoxal 5'-phosphate (PLP).</text>
</comment>
<proteinExistence type="inferred from homology"/>
<dbReference type="GO" id="GO:0010181">
    <property type="term" value="F:FMN binding"/>
    <property type="evidence" value="ECO:0007669"/>
    <property type="project" value="InterPro"/>
</dbReference>
<dbReference type="Pfam" id="PF10590">
    <property type="entry name" value="PNP_phzG_C"/>
    <property type="match status" value="1"/>
</dbReference>
<dbReference type="PROSITE" id="PS01064">
    <property type="entry name" value="PYRIDOX_OXIDASE"/>
    <property type="match status" value="1"/>
</dbReference>
<feature type="chain" id="PRO_5029575272" description="pyridoxal 5'-phosphate synthase" evidence="12">
    <location>
        <begin position="24"/>
        <end position="283"/>
    </location>
</feature>
<dbReference type="AlphaFoldDB" id="A0A7M7N6D1"/>
<dbReference type="OrthoDB" id="303614at2759"/>
<evidence type="ECO:0000313" key="15">
    <source>
        <dbReference type="EnsemblMetazoa" id="XP_030831809"/>
    </source>
</evidence>
<dbReference type="EnsemblMetazoa" id="XM_030975949">
    <property type="protein sequence ID" value="XP_030831809"/>
    <property type="gene ID" value="LOC115918383"/>
</dbReference>
<comment type="pathway">
    <text evidence="3">Cofactor metabolism; pyridoxal 5'-phosphate salvage; pyridoxal 5'-phosphate from pyridoxamine 5'-phosphate: step 1/1.</text>
</comment>
<keyword evidence="10" id="KW-0560">Oxidoreductase</keyword>
<keyword evidence="11" id="KW-0664">Pyridoxine biosynthesis</keyword>
<dbReference type="GeneID" id="115918383"/>
<dbReference type="OMA" id="NVPEPHA"/>
<accession>A0A7M7N6D1</accession>
<dbReference type="Pfam" id="PF01243">
    <property type="entry name" value="PNPOx_N"/>
    <property type="match status" value="1"/>
</dbReference>
<protein>
    <recommendedName>
        <fullName evidence="7">pyridoxal 5'-phosphate synthase</fullName>
        <ecNumber evidence="7">1.4.3.5</ecNumber>
    </recommendedName>
</protein>
<sequence length="283" mass="32003">MVLSRSRSLVSLLLGVSRPLCFSCTSRVLGSIHRSLTGSADDTMAVDTNGINVAAMRKSYKAGHQAFTEDDLNSKDPMMQFTAWFKEACEATQNSKTEANAMTIATATKDGRPSARMVLLKGYDETGFRFYTNYESRKGRELAENPFAALVFYWDFQSRSIRIEGPVVKLAAEESSEYFHSRPKTSQIGAVVSNQSTPIEDRHILTKKDAELKEQYKDESSVIPRPDYWGGFKVIPDVIEFWQGQSNRLHDRIVFRKPREAENIDGKLVHQGENGWVYERLSP</sequence>
<dbReference type="KEGG" id="spu:115918383"/>
<evidence type="ECO:0000313" key="16">
    <source>
        <dbReference type="Proteomes" id="UP000007110"/>
    </source>
</evidence>
<dbReference type="HAMAP" id="MF_01629">
    <property type="entry name" value="PdxH"/>
    <property type="match status" value="1"/>
</dbReference>
<dbReference type="GO" id="GO:0008615">
    <property type="term" value="P:pyridoxine biosynthetic process"/>
    <property type="evidence" value="ECO:0007669"/>
    <property type="project" value="UniProtKB-KW"/>
</dbReference>
<evidence type="ECO:0000256" key="5">
    <source>
        <dbReference type="ARBA" id="ARBA00007301"/>
    </source>
</evidence>
<dbReference type="SUPFAM" id="SSF50475">
    <property type="entry name" value="FMN-binding split barrel"/>
    <property type="match status" value="1"/>
</dbReference>
<evidence type="ECO:0000256" key="7">
    <source>
        <dbReference type="ARBA" id="ARBA00012801"/>
    </source>
</evidence>
<dbReference type="Proteomes" id="UP000007110">
    <property type="component" value="Unassembled WGS sequence"/>
</dbReference>
<dbReference type="InterPro" id="IPR012349">
    <property type="entry name" value="Split_barrel_FMN-bd"/>
</dbReference>
<dbReference type="InParanoid" id="A0A7M7N6D1"/>
<evidence type="ECO:0000256" key="3">
    <source>
        <dbReference type="ARBA" id="ARBA00004738"/>
    </source>
</evidence>
<keyword evidence="12" id="KW-0732">Signal</keyword>
<organism evidence="15 16">
    <name type="scientific">Strongylocentrotus purpuratus</name>
    <name type="common">Purple sea urchin</name>
    <dbReference type="NCBI Taxonomy" id="7668"/>
    <lineage>
        <taxon>Eukaryota</taxon>
        <taxon>Metazoa</taxon>
        <taxon>Echinodermata</taxon>
        <taxon>Eleutherozoa</taxon>
        <taxon>Echinozoa</taxon>
        <taxon>Echinoidea</taxon>
        <taxon>Euechinoidea</taxon>
        <taxon>Echinacea</taxon>
        <taxon>Camarodonta</taxon>
        <taxon>Echinidea</taxon>
        <taxon>Strongylocentrotidae</taxon>
        <taxon>Strongylocentrotus</taxon>
    </lineage>
</organism>
<evidence type="ECO:0000256" key="6">
    <source>
        <dbReference type="ARBA" id="ARBA00011738"/>
    </source>
</evidence>
<dbReference type="NCBIfam" id="NF004231">
    <property type="entry name" value="PRK05679.1"/>
    <property type="match status" value="1"/>
</dbReference>
<feature type="domain" description="Pyridoxine 5'-phosphate oxidase dimerisation C-terminal" evidence="14">
    <location>
        <begin position="229"/>
        <end position="283"/>
    </location>
</feature>
<feature type="signal peptide" evidence="12">
    <location>
        <begin position="1"/>
        <end position="23"/>
    </location>
</feature>
<dbReference type="RefSeq" id="XP_030831809.1">
    <property type="nucleotide sequence ID" value="XM_030975949.1"/>
</dbReference>
<dbReference type="InterPro" id="IPR011576">
    <property type="entry name" value="Pyridox_Oxase_N"/>
</dbReference>
<dbReference type="GO" id="GO:0004733">
    <property type="term" value="F:pyridoxamine phosphate oxidase activity"/>
    <property type="evidence" value="ECO:0000318"/>
    <property type="project" value="GO_Central"/>
</dbReference>
<evidence type="ECO:0000256" key="11">
    <source>
        <dbReference type="ARBA" id="ARBA00023096"/>
    </source>
</evidence>
<dbReference type="FunFam" id="2.30.110.10:FF:000005">
    <property type="entry name" value="NAD(P)H-hydrate epimerase"/>
    <property type="match status" value="1"/>
</dbReference>
<keyword evidence="16" id="KW-1185">Reference proteome</keyword>
<reference evidence="16" key="1">
    <citation type="submission" date="2015-02" db="EMBL/GenBank/DDBJ databases">
        <title>Genome sequencing for Strongylocentrotus purpuratus.</title>
        <authorList>
            <person name="Murali S."/>
            <person name="Liu Y."/>
            <person name="Vee V."/>
            <person name="English A."/>
            <person name="Wang M."/>
            <person name="Skinner E."/>
            <person name="Han Y."/>
            <person name="Muzny D.M."/>
            <person name="Worley K.C."/>
            <person name="Gibbs R.A."/>
        </authorList>
    </citation>
    <scope>NUCLEOTIDE SEQUENCE</scope>
</reference>
<dbReference type="PANTHER" id="PTHR10851">
    <property type="entry name" value="PYRIDOXINE-5-PHOSPHATE OXIDASE"/>
    <property type="match status" value="1"/>
</dbReference>
<keyword evidence="8" id="KW-0285">Flavoprotein</keyword>
<comment type="similarity">
    <text evidence="5">Belongs to the pyridoxamine 5'-phosphate oxidase family.</text>
</comment>
<dbReference type="PANTHER" id="PTHR10851:SF0">
    <property type="entry name" value="PYRIDOXINE-5'-PHOSPHATE OXIDASE"/>
    <property type="match status" value="1"/>
</dbReference>
<name>A0A7M7N6D1_STRPU</name>
<dbReference type="NCBIfam" id="TIGR00558">
    <property type="entry name" value="pdxH"/>
    <property type="match status" value="1"/>
</dbReference>
<reference evidence="15" key="2">
    <citation type="submission" date="2021-01" db="UniProtKB">
        <authorList>
            <consortium name="EnsemblMetazoa"/>
        </authorList>
    </citation>
    <scope>IDENTIFICATION</scope>
</reference>
<feature type="domain" description="Pyridoxamine 5'-phosphate oxidase N-terminal" evidence="13">
    <location>
        <begin position="94"/>
        <end position="208"/>
    </location>
</feature>
<dbReference type="GO" id="GO:0042823">
    <property type="term" value="P:pyridoxal phosphate biosynthetic process"/>
    <property type="evidence" value="ECO:0000318"/>
    <property type="project" value="GO_Central"/>
</dbReference>
<evidence type="ECO:0000256" key="12">
    <source>
        <dbReference type="SAM" id="SignalP"/>
    </source>
</evidence>
<dbReference type="EC" id="1.4.3.5" evidence="7"/>
<dbReference type="InterPro" id="IPR019740">
    <property type="entry name" value="Pyridox_Oxase_CS"/>
</dbReference>
<evidence type="ECO:0000256" key="1">
    <source>
        <dbReference type="ARBA" id="ARBA00001917"/>
    </source>
</evidence>
<evidence type="ECO:0000256" key="9">
    <source>
        <dbReference type="ARBA" id="ARBA00022643"/>
    </source>
</evidence>
<evidence type="ECO:0000256" key="10">
    <source>
        <dbReference type="ARBA" id="ARBA00023002"/>
    </source>
</evidence>
<comment type="subunit">
    <text evidence="6">Homodimer.</text>
</comment>
<evidence type="ECO:0000256" key="8">
    <source>
        <dbReference type="ARBA" id="ARBA00022630"/>
    </source>
</evidence>
<evidence type="ECO:0000259" key="13">
    <source>
        <dbReference type="Pfam" id="PF01243"/>
    </source>
</evidence>
<comment type="pathway">
    <text evidence="4">Cofactor metabolism; pyridoxal 5'-phosphate salvage; pyridoxal 5'-phosphate from pyridoxine 5'-phosphate: step 1/1.</text>
</comment>
<dbReference type="InterPro" id="IPR000659">
    <property type="entry name" value="Pyridox_Oxase"/>
</dbReference>